<keyword evidence="1" id="KW-0732">Signal</keyword>
<dbReference type="PROSITE" id="PS51257">
    <property type="entry name" value="PROKAR_LIPOPROTEIN"/>
    <property type="match status" value="1"/>
</dbReference>
<dbReference type="InterPro" id="IPR016195">
    <property type="entry name" value="Pol/histidinol_Pase-like"/>
</dbReference>
<protein>
    <recommendedName>
        <fullName evidence="4">S-layer protein</fullName>
    </recommendedName>
</protein>
<reference evidence="3" key="1">
    <citation type="journal article" date="2016" name="Front. Microbiol.">
        <title>Molecular Keys to the Janthinobacterium and Duganella spp. Interaction with the Plant Pathogen Fusarium graminearum.</title>
        <authorList>
            <person name="Haack F.S."/>
            <person name="Poehlein A."/>
            <person name="Kroger C."/>
            <person name="Voigt C.A."/>
            <person name="Piepenbring M."/>
            <person name="Bode H.B."/>
            <person name="Daniel R."/>
            <person name="Schafer W."/>
            <person name="Streit W.R."/>
        </authorList>
    </citation>
    <scope>NUCLEOTIDE SEQUENCE [LARGE SCALE GENOMIC DNA]</scope>
    <source>
        <strain evidence="3">T54</strain>
    </source>
</reference>
<evidence type="ECO:0000256" key="1">
    <source>
        <dbReference type="SAM" id="SignalP"/>
    </source>
</evidence>
<organism evidence="2 3">
    <name type="scientific">Duganella phyllosphaerae</name>
    <dbReference type="NCBI Taxonomy" id="762836"/>
    <lineage>
        <taxon>Bacteria</taxon>
        <taxon>Pseudomonadati</taxon>
        <taxon>Pseudomonadota</taxon>
        <taxon>Betaproteobacteria</taxon>
        <taxon>Burkholderiales</taxon>
        <taxon>Oxalobacteraceae</taxon>
        <taxon>Telluria group</taxon>
        <taxon>Duganella</taxon>
    </lineage>
</organism>
<sequence length="552" mass="59995">MPHLPRLSPRYMLIPAAIAIAIAFAACGGSDDDTIQNNVPPIAQGRWIAGDLHTHTTQSADADVSQTLDKILGKAFTIYGLDWMAVTNHLRVSTRDDKGVLLAAPIPMATGVERYEMPRLAALQAGGSVGTYADKLIFSGFEWDMPTHDHIGIGIFEGSDKSAGAPLAVSTRGVREFEYLFTTRDAAMFDAADLTAWKAKYGDTRYNKTGDDALKAISWLKDNYPTTSYAVINHPSRNKGSYTVEDFRRFNDTAPDIMFAIEGMVGNQMEPDRGGYTAAYTAENAPLRAYGGTDYVVAKLGGVWDALLGEGRRVWNLTDSDTHFKIVGSNSSGYFPGEYAKNYVFNSATGTPTAKDLLQGLRSGKMFSVYGDLVNALDFNLASTSDRKEMGGELKVASGEKVVVTIRFKSPAKNNYEKPVDSGASASVKPVVDHVDLIVGDVGAKAAQGTAAYAVATNASTRVVKRFTSADWKTDADGYNTITYETTATRNQYFRLRGTNLGTDVAGLTQAGEPLADQRTSTADATQRFNDINDRNYRSLWFYSNPVFVTVR</sequence>
<evidence type="ECO:0000313" key="2">
    <source>
        <dbReference type="EMBL" id="OEZ94551.1"/>
    </source>
</evidence>
<evidence type="ECO:0000313" key="3">
    <source>
        <dbReference type="Proteomes" id="UP000175989"/>
    </source>
</evidence>
<proteinExistence type="predicted"/>
<dbReference type="RefSeq" id="WP_070251294.1">
    <property type="nucleotide sequence ID" value="NZ_LROM01000131.1"/>
</dbReference>
<dbReference type="SUPFAM" id="SSF89550">
    <property type="entry name" value="PHP domain-like"/>
    <property type="match status" value="1"/>
</dbReference>
<comment type="caution">
    <text evidence="2">The sequence shown here is derived from an EMBL/GenBank/DDBJ whole genome shotgun (WGS) entry which is preliminary data.</text>
</comment>
<accession>A0A1E7WC23</accession>
<evidence type="ECO:0008006" key="4">
    <source>
        <dbReference type="Google" id="ProtNLM"/>
    </source>
</evidence>
<name>A0A1E7WC23_9BURK</name>
<dbReference type="EMBL" id="LROM01000131">
    <property type="protein sequence ID" value="OEZ94551.1"/>
    <property type="molecule type" value="Genomic_DNA"/>
</dbReference>
<dbReference type="AlphaFoldDB" id="A0A1E7WC23"/>
<dbReference type="Gene3D" id="3.20.20.140">
    <property type="entry name" value="Metal-dependent hydrolases"/>
    <property type="match status" value="1"/>
</dbReference>
<dbReference type="Proteomes" id="UP000175989">
    <property type="component" value="Unassembled WGS sequence"/>
</dbReference>
<feature type="chain" id="PRO_5009206739" description="S-layer protein" evidence="1">
    <location>
        <begin position="26"/>
        <end position="552"/>
    </location>
</feature>
<dbReference type="PATRIC" id="fig|762836.4.peg.4633"/>
<keyword evidence="3" id="KW-1185">Reference proteome</keyword>
<feature type="signal peptide" evidence="1">
    <location>
        <begin position="1"/>
        <end position="25"/>
    </location>
</feature>
<gene>
    <name evidence="2" type="ORF">DUPY_45040</name>
</gene>